<feature type="domain" description="Glycosyltransferase 2-like" evidence="4">
    <location>
        <begin position="274"/>
        <end position="400"/>
    </location>
</feature>
<dbReference type="Pfam" id="PF00535">
    <property type="entry name" value="Glycos_transf_2"/>
    <property type="match status" value="1"/>
</dbReference>
<dbReference type="Gene3D" id="1.25.40.10">
    <property type="entry name" value="Tetratricopeptide repeat domain"/>
    <property type="match status" value="1"/>
</dbReference>
<dbReference type="AlphaFoldDB" id="A0A7M3ME07"/>
<dbReference type="Gene3D" id="3.90.550.10">
    <property type="entry name" value="Spore Coat Polysaccharide Biosynthesis Protein SpsA, Chain A"/>
    <property type="match status" value="1"/>
</dbReference>
<evidence type="ECO:0000313" key="5">
    <source>
        <dbReference type="EMBL" id="TVM16582.1"/>
    </source>
</evidence>
<dbReference type="SUPFAM" id="SSF48452">
    <property type="entry name" value="TPR-like"/>
    <property type="match status" value="1"/>
</dbReference>
<dbReference type="Proteomes" id="UP000448292">
    <property type="component" value="Unassembled WGS sequence"/>
</dbReference>
<dbReference type="SUPFAM" id="SSF53448">
    <property type="entry name" value="Nucleotide-diphospho-sugar transferases"/>
    <property type="match status" value="1"/>
</dbReference>
<evidence type="ECO:0000256" key="1">
    <source>
        <dbReference type="ARBA" id="ARBA00006739"/>
    </source>
</evidence>
<dbReference type="PANTHER" id="PTHR43179:SF12">
    <property type="entry name" value="GALACTOFURANOSYLTRANSFERASE GLFT2"/>
    <property type="match status" value="1"/>
</dbReference>
<organism evidence="5 6">
    <name type="scientific">Oceanidesulfovibrio indonesiensis</name>
    <dbReference type="NCBI Taxonomy" id="54767"/>
    <lineage>
        <taxon>Bacteria</taxon>
        <taxon>Pseudomonadati</taxon>
        <taxon>Thermodesulfobacteriota</taxon>
        <taxon>Desulfovibrionia</taxon>
        <taxon>Desulfovibrionales</taxon>
        <taxon>Desulfovibrionaceae</taxon>
        <taxon>Oceanidesulfovibrio</taxon>
    </lineage>
</organism>
<keyword evidence="2" id="KW-0328">Glycosyltransferase</keyword>
<dbReference type="InterPro" id="IPR001173">
    <property type="entry name" value="Glyco_trans_2-like"/>
</dbReference>
<dbReference type="PANTHER" id="PTHR43179">
    <property type="entry name" value="RHAMNOSYLTRANSFERASE WBBL"/>
    <property type="match status" value="1"/>
</dbReference>
<evidence type="ECO:0000313" key="6">
    <source>
        <dbReference type="Proteomes" id="UP000448292"/>
    </source>
</evidence>
<dbReference type="EMBL" id="QMIE01000010">
    <property type="protein sequence ID" value="TVM16582.1"/>
    <property type="molecule type" value="Genomic_DNA"/>
</dbReference>
<comment type="caution">
    <text evidence="5">The sequence shown here is derived from an EMBL/GenBank/DDBJ whole genome shotgun (WGS) entry which is preliminary data.</text>
</comment>
<keyword evidence="3" id="KW-0808">Transferase</keyword>
<keyword evidence="6" id="KW-1185">Reference proteome</keyword>
<evidence type="ECO:0000259" key="4">
    <source>
        <dbReference type="Pfam" id="PF00535"/>
    </source>
</evidence>
<accession>A0A7M3ME07</accession>
<sequence length="573" mass="62987">MKRNRLASLSDSPLSGLPREAVRLLAMGAVGKHHLLHVSRVLFDATAHVPPNLAERCARVGLELMLQAWVDDPLDGGLAQSIRSIHERHGRLFKPLPPALANSLATVSSMWSMPEDDREFLGLFETRDADTIFTYLDSALAASDHALYRLNQARQAAGIFGRGKWLVERIRAASHMNQPLESKILGDSLLLAGEPDEAAKAYDAIEGGESWPGLLFRMGNALASMGRLEDAKDAWRASVERYPWMINAVLVYHDAVSRTDRSVSRVPDNVAVLLYCFDKGDDLDATLKSVFESELGGASVLVLDNGSGSSTRDMLSGWASRIDEPRLVTLRAPVNVGAPGARNWLIREVLERGHEWAAFLDDDVDVPKDWLGRLAAAAKAYPEAGVWGAKVVNATVRQGIQGADFTLQPDAGEQPSLGAPGENPPKPIALSALHHFDPDYGQFRYMRPCASVMGCCHLFRTATLEKLGGFDLRFSPSQFDDVDHDLRLLSQEMPAVFQGHCTVGHRRPFPHLANVSWEQAKAAEANHYKLRAKHTAHMTTLLAQQESILLEDLNGKWRRLLESGALSQDALKS</sequence>
<dbReference type="RefSeq" id="WP_144303331.1">
    <property type="nucleotide sequence ID" value="NZ_QMIE01000010.1"/>
</dbReference>
<reference evidence="5 6" key="1">
    <citation type="submission" date="2018-06" db="EMBL/GenBank/DDBJ databases">
        <title>Complete genome of Desulfovibrio indonesiensis P37SLT.</title>
        <authorList>
            <person name="Crispim J.S."/>
            <person name="Vidigal P.M.P."/>
            <person name="Silva L.C.F."/>
            <person name="Laguardia C.N."/>
            <person name="Araujo L.C."/>
            <person name="Dias R.S."/>
            <person name="Sousa M.P."/>
            <person name="Paula S.O."/>
            <person name="Silva C."/>
        </authorList>
    </citation>
    <scope>NUCLEOTIDE SEQUENCE [LARGE SCALE GENOMIC DNA]</scope>
    <source>
        <strain evidence="5 6">P37SLT</strain>
    </source>
</reference>
<dbReference type="GO" id="GO:0016757">
    <property type="term" value="F:glycosyltransferase activity"/>
    <property type="evidence" value="ECO:0007669"/>
    <property type="project" value="UniProtKB-KW"/>
</dbReference>
<dbReference type="InterPro" id="IPR029044">
    <property type="entry name" value="Nucleotide-diphossugar_trans"/>
</dbReference>
<evidence type="ECO:0000256" key="3">
    <source>
        <dbReference type="ARBA" id="ARBA00022679"/>
    </source>
</evidence>
<dbReference type="OrthoDB" id="5443808at2"/>
<protein>
    <recommendedName>
        <fullName evidence="4">Glycosyltransferase 2-like domain-containing protein</fullName>
    </recommendedName>
</protein>
<dbReference type="InterPro" id="IPR011990">
    <property type="entry name" value="TPR-like_helical_dom_sf"/>
</dbReference>
<name>A0A7M3ME07_9BACT</name>
<proteinExistence type="inferred from homology"/>
<comment type="similarity">
    <text evidence="1">Belongs to the glycosyltransferase 2 family.</text>
</comment>
<gene>
    <name evidence="5" type="ORF">DPQ33_11285</name>
</gene>
<evidence type="ECO:0000256" key="2">
    <source>
        <dbReference type="ARBA" id="ARBA00022676"/>
    </source>
</evidence>